<feature type="region of interest" description="Disordered" evidence="1">
    <location>
        <begin position="597"/>
        <end position="616"/>
    </location>
</feature>
<feature type="region of interest" description="Disordered" evidence="1">
    <location>
        <begin position="779"/>
        <end position="805"/>
    </location>
</feature>
<feature type="region of interest" description="Disordered" evidence="1">
    <location>
        <begin position="435"/>
        <end position="467"/>
    </location>
</feature>
<feature type="compositionally biased region" description="Low complexity" evidence="1">
    <location>
        <begin position="206"/>
        <end position="221"/>
    </location>
</feature>
<feature type="region of interest" description="Disordered" evidence="1">
    <location>
        <begin position="509"/>
        <end position="583"/>
    </location>
</feature>
<sequence>MPRLRPAGTGPSTGASNGNGRNSGTEGAVLEVGSAHTDTIGAFTRGDLSNARGDGSPPKSKRRTLSNFFGFADEPSERRDTVHNDGTPAAKLSKRHSMLNFHGRNEAADDTTRSQQNGVSTLRTSQSVNFESVQQPSRPSVLRKMKSKLNLRDTGSAFISRLNQRPSLASILPQQFRSDYAADVEDDSSSTSTVRGISPTQPLPMTESTSGPESEGEYSPSHVHSDDNDLAQVPDNSNYEAARSVGHAKVDSRNTNDINGTHAPSHKRNGQLYENGIVIEGHSDHDSTLVAGAQEYRDLVDTHPDISDYQAGDGDHETAQPDSSYEQPDENIDGNPNMLHAGTSAGKVPSAATCTGTRYEEMPEGDNRFAVQSQAMMRADPGASVLGASRRSISAQQEEGWDPLIESSRQAESRTTLAGLSEKFGNFSFNRESTRDITEDSISPTAGSSDGRKNGFWPFGKGKKPQQTVEVTNQATLPLDFDTNGQTLHKNASDLIRSKSSSSGINAGFAVPDVDRQGADEETVDAATRDSNRQAAYAALNGEAGPSTPAPSRTIRTVKTQPDPLQSNHFEADTATSSNDSVQQVETGVLDRAEINEQSVGHENGSPSITDGPIDLEDTSETAVTQALIDRHEQLQAEQPFITLTPFQRLVTCPGLVEFRASMVRSQIVKLQKELTKLVREETERQRKIVQLHYALKTRLLHASPRQALAVYDELEMRTAASLVEWATEYCDARFQRAMLGHNQDWDLELGRYLESGHREHKIPRQASRLTLNLTAIEEQDDDDNDAEAKTIKRSSLPKPSDSLDGSVYAAMMKRPDETKSGGGEQRVELVTQFERSNGIVDGAMLNRPRGYQRYSWNWA</sequence>
<gene>
    <name evidence="2" type="ORF">EJ03DRAFT_89060</name>
</gene>
<organism evidence="2 3">
    <name type="scientific">Teratosphaeria nubilosa</name>
    <dbReference type="NCBI Taxonomy" id="161662"/>
    <lineage>
        <taxon>Eukaryota</taxon>
        <taxon>Fungi</taxon>
        <taxon>Dikarya</taxon>
        <taxon>Ascomycota</taxon>
        <taxon>Pezizomycotina</taxon>
        <taxon>Dothideomycetes</taxon>
        <taxon>Dothideomycetidae</taxon>
        <taxon>Mycosphaerellales</taxon>
        <taxon>Teratosphaeriaceae</taxon>
        <taxon>Teratosphaeria</taxon>
    </lineage>
</organism>
<dbReference type="EMBL" id="ML995832">
    <property type="protein sequence ID" value="KAF2769565.1"/>
    <property type="molecule type" value="Genomic_DNA"/>
</dbReference>
<accession>A0A6G1L9N9</accession>
<evidence type="ECO:0000256" key="1">
    <source>
        <dbReference type="SAM" id="MobiDB-lite"/>
    </source>
</evidence>
<reference evidence="2" key="1">
    <citation type="journal article" date="2020" name="Stud. Mycol.">
        <title>101 Dothideomycetes genomes: a test case for predicting lifestyles and emergence of pathogens.</title>
        <authorList>
            <person name="Haridas S."/>
            <person name="Albert R."/>
            <person name="Binder M."/>
            <person name="Bloem J."/>
            <person name="Labutti K."/>
            <person name="Salamov A."/>
            <person name="Andreopoulos B."/>
            <person name="Baker S."/>
            <person name="Barry K."/>
            <person name="Bills G."/>
            <person name="Bluhm B."/>
            <person name="Cannon C."/>
            <person name="Castanera R."/>
            <person name="Culley D."/>
            <person name="Daum C."/>
            <person name="Ezra D."/>
            <person name="Gonzalez J."/>
            <person name="Henrissat B."/>
            <person name="Kuo A."/>
            <person name="Liang C."/>
            <person name="Lipzen A."/>
            <person name="Lutzoni F."/>
            <person name="Magnuson J."/>
            <person name="Mondo S."/>
            <person name="Nolan M."/>
            <person name="Ohm R."/>
            <person name="Pangilinan J."/>
            <person name="Park H.-J."/>
            <person name="Ramirez L."/>
            <person name="Alfaro M."/>
            <person name="Sun H."/>
            <person name="Tritt A."/>
            <person name="Yoshinaga Y."/>
            <person name="Zwiers L.-H."/>
            <person name="Turgeon B."/>
            <person name="Goodwin S."/>
            <person name="Spatafora J."/>
            <person name="Crous P."/>
            <person name="Grigoriev I."/>
        </authorList>
    </citation>
    <scope>NUCLEOTIDE SEQUENCE</scope>
    <source>
        <strain evidence="2">CBS 116005</strain>
    </source>
</reference>
<protein>
    <submittedName>
        <fullName evidence="2">Uncharacterized protein</fullName>
    </submittedName>
</protein>
<feature type="region of interest" description="Disordered" evidence="1">
    <location>
        <begin position="182"/>
        <end position="270"/>
    </location>
</feature>
<feature type="region of interest" description="Disordered" evidence="1">
    <location>
        <begin position="304"/>
        <end position="351"/>
    </location>
</feature>
<feature type="region of interest" description="Disordered" evidence="1">
    <location>
        <begin position="104"/>
        <end position="144"/>
    </location>
</feature>
<evidence type="ECO:0000313" key="3">
    <source>
        <dbReference type="Proteomes" id="UP000799436"/>
    </source>
</evidence>
<feature type="compositionally biased region" description="Polar residues" evidence="1">
    <location>
        <begin position="597"/>
        <end position="609"/>
    </location>
</feature>
<dbReference type="Proteomes" id="UP000799436">
    <property type="component" value="Unassembled WGS sequence"/>
</dbReference>
<evidence type="ECO:0000313" key="2">
    <source>
        <dbReference type="EMBL" id="KAF2769565.1"/>
    </source>
</evidence>
<proteinExistence type="predicted"/>
<keyword evidence="3" id="KW-1185">Reference proteome</keyword>
<feature type="compositionally biased region" description="Polar residues" evidence="1">
    <location>
        <begin position="113"/>
        <end position="138"/>
    </location>
</feature>
<dbReference type="OrthoDB" id="10321456at2759"/>
<dbReference type="AlphaFoldDB" id="A0A6G1L9N9"/>
<feature type="compositionally biased region" description="Polar residues" evidence="1">
    <location>
        <begin position="10"/>
        <end position="25"/>
    </location>
</feature>
<feature type="region of interest" description="Disordered" evidence="1">
    <location>
        <begin position="1"/>
        <end position="89"/>
    </location>
</feature>
<feature type="compositionally biased region" description="Polar residues" evidence="1">
    <location>
        <begin position="550"/>
        <end position="583"/>
    </location>
</feature>
<name>A0A6G1L9N9_9PEZI</name>